<dbReference type="Proteomes" id="UP001629392">
    <property type="component" value="Unassembled WGS sequence"/>
</dbReference>
<dbReference type="RefSeq" id="WP_408149047.1">
    <property type="nucleotide sequence ID" value="NZ_JAQQCL010000027.1"/>
</dbReference>
<evidence type="ECO:0000259" key="1">
    <source>
        <dbReference type="Pfam" id="PF09791"/>
    </source>
</evidence>
<gene>
    <name evidence="2" type="ORF">PQQ73_27960</name>
</gene>
<evidence type="ECO:0000313" key="2">
    <source>
        <dbReference type="EMBL" id="MFM0720154.1"/>
    </source>
</evidence>
<accession>A0ABW9EM21</accession>
<organism evidence="2 3">
    <name type="scientific">Paraburkholderia strydomiana</name>
    <dbReference type="NCBI Taxonomy" id="1245417"/>
    <lineage>
        <taxon>Bacteria</taxon>
        <taxon>Pseudomonadati</taxon>
        <taxon>Pseudomonadota</taxon>
        <taxon>Betaproteobacteria</taxon>
        <taxon>Burkholderiales</taxon>
        <taxon>Burkholderiaceae</taxon>
        <taxon>Paraburkholderia</taxon>
    </lineage>
</organism>
<dbReference type="Pfam" id="PF09791">
    <property type="entry name" value="Oxidored-like"/>
    <property type="match status" value="1"/>
</dbReference>
<proteinExistence type="predicted"/>
<dbReference type="EMBL" id="JAQQCL010000027">
    <property type="protein sequence ID" value="MFM0720154.1"/>
    <property type="molecule type" value="Genomic_DNA"/>
</dbReference>
<sequence>MPQATPSDDPQPLPPAQPDLDDCCHSGCSPCIFDLYDEALARYRTALAEWQARHATPTRQTRPRPPR</sequence>
<feature type="domain" description="Oxidoreductase-like" evidence="1">
    <location>
        <begin position="12"/>
        <end position="51"/>
    </location>
</feature>
<evidence type="ECO:0000313" key="3">
    <source>
        <dbReference type="Proteomes" id="UP001629392"/>
    </source>
</evidence>
<comment type="caution">
    <text evidence="2">The sequence shown here is derived from an EMBL/GenBank/DDBJ whole genome shotgun (WGS) entry which is preliminary data.</text>
</comment>
<reference evidence="2 3" key="1">
    <citation type="journal article" date="2024" name="Chem. Sci.">
        <title>Discovery of megapolipeptins by genome mining of a Burkholderiales bacteria collection.</title>
        <authorList>
            <person name="Paulo B.S."/>
            <person name="Recchia M.J.J."/>
            <person name="Lee S."/>
            <person name="Fergusson C.H."/>
            <person name="Romanowski S.B."/>
            <person name="Hernandez A."/>
            <person name="Krull N."/>
            <person name="Liu D.Y."/>
            <person name="Cavanagh H."/>
            <person name="Bos A."/>
            <person name="Gray C.A."/>
            <person name="Murphy B.T."/>
            <person name="Linington R.G."/>
            <person name="Eustaquio A.S."/>
        </authorList>
    </citation>
    <scope>NUCLEOTIDE SEQUENCE [LARGE SCALE GENOMIC DNA]</scope>
    <source>
        <strain evidence="2 3">RL17-350-BIC-E</strain>
    </source>
</reference>
<dbReference type="InterPro" id="IPR019180">
    <property type="entry name" value="Oxidoreductase-like_N"/>
</dbReference>
<keyword evidence="3" id="KW-1185">Reference proteome</keyword>
<protein>
    <submittedName>
        <fullName evidence="2">Oxidoreductase-like domain-containing protein</fullName>
    </submittedName>
</protein>
<name>A0ABW9EM21_9BURK</name>